<feature type="compositionally biased region" description="Polar residues" evidence="1">
    <location>
        <begin position="64"/>
        <end position="76"/>
    </location>
</feature>
<gene>
    <name evidence="2" type="ORF">RND71_015903</name>
</gene>
<dbReference type="EMBL" id="JAVYJV010000008">
    <property type="protein sequence ID" value="KAK4364545.1"/>
    <property type="molecule type" value="Genomic_DNA"/>
</dbReference>
<evidence type="ECO:0000256" key="1">
    <source>
        <dbReference type="SAM" id="MobiDB-lite"/>
    </source>
</evidence>
<reference evidence="2" key="1">
    <citation type="submission" date="2023-12" db="EMBL/GenBank/DDBJ databases">
        <title>Genome assembly of Anisodus tanguticus.</title>
        <authorList>
            <person name="Wang Y.-J."/>
        </authorList>
    </citation>
    <scope>NUCLEOTIDE SEQUENCE</scope>
    <source>
        <strain evidence="2">KB-2021</strain>
        <tissue evidence="2">Leaf</tissue>
    </source>
</reference>
<organism evidence="2 3">
    <name type="scientific">Anisodus tanguticus</name>
    <dbReference type="NCBI Taxonomy" id="243964"/>
    <lineage>
        <taxon>Eukaryota</taxon>
        <taxon>Viridiplantae</taxon>
        <taxon>Streptophyta</taxon>
        <taxon>Embryophyta</taxon>
        <taxon>Tracheophyta</taxon>
        <taxon>Spermatophyta</taxon>
        <taxon>Magnoliopsida</taxon>
        <taxon>eudicotyledons</taxon>
        <taxon>Gunneridae</taxon>
        <taxon>Pentapetalae</taxon>
        <taxon>asterids</taxon>
        <taxon>lamiids</taxon>
        <taxon>Solanales</taxon>
        <taxon>Solanaceae</taxon>
        <taxon>Solanoideae</taxon>
        <taxon>Hyoscyameae</taxon>
        <taxon>Anisodus</taxon>
    </lineage>
</organism>
<protein>
    <submittedName>
        <fullName evidence="2">Uncharacterized protein</fullName>
    </submittedName>
</protein>
<evidence type="ECO:0000313" key="3">
    <source>
        <dbReference type="Proteomes" id="UP001291623"/>
    </source>
</evidence>
<sequence>MAKSIMSKGKHVLYGTKTVVTCGTRIWFSFKGGAVRDKGSNPSFPKKTRLPTDQRTGGSKPPQRCSNINPKTASQSLQQHCFRNAVNVFRKEATQTQVQHLLQIVQDDMDVGIQNSPMSCKEKRKVKNEYQEIHGMSQLKRSMTQLKEKLQD</sequence>
<feature type="region of interest" description="Disordered" evidence="1">
    <location>
        <begin position="36"/>
        <end position="76"/>
    </location>
</feature>
<keyword evidence="3" id="KW-1185">Reference proteome</keyword>
<comment type="caution">
    <text evidence="2">The sequence shown here is derived from an EMBL/GenBank/DDBJ whole genome shotgun (WGS) entry which is preliminary data.</text>
</comment>
<name>A0AAE1S6S3_9SOLA</name>
<proteinExistence type="predicted"/>
<evidence type="ECO:0000313" key="2">
    <source>
        <dbReference type="EMBL" id="KAK4364545.1"/>
    </source>
</evidence>
<accession>A0AAE1S6S3</accession>
<dbReference type="Proteomes" id="UP001291623">
    <property type="component" value="Unassembled WGS sequence"/>
</dbReference>
<dbReference type="AlphaFoldDB" id="A0AAE1S6S3"/>